<organism evidence="2 3">
    <name type="scientific">Cutaneotrichosporon oleaginosum</name>
    <dbReference type="NCBI Taxonomy" id="879819"/>
    <lineage>
        <taxon>Eukaryota</taxon>
        <taxon>Fungi</taxon>
        <taxon>Dikarya</taxon>
        <taxon>Basidiomycota</taxon>
        <taxon>Agaricomycotina</taxon>
        <taxon>Tremellomycetes</taxon>
        <taxon>Trichosporonales</taxon>
        <taxon>Trichosporonaceae</taxon>
        <taxon>Cutaneotrichosporon</taxon>
    </lineage>
</organism>
<name>A0A0J0XB58_9TREE</name>
<evidence type="ECO:0000313" key="3">
    <source>
        <dbReference type="Proteomes" id="UP000053611"/>
    </source>
</evidence>
<dbReference type="RefSeq" id="XP_018274771.1">
    <property type="nucleotide sequence ID" value="XM_018421057.1"/>
</dbReference>
<sequence>MIGLSTPSSRKLSSSTTTQFTPRQASVHSKLSMAFIHVLLSIMPSRQNSLRSASSTSNALPSEHNLSRTLRKLKQITSVSTTAMLKNLLGSRSMIWSISLPSTSNLPEKLPSSPSIESDLSRSSPRPSLLSHGYSNSLLA</sequence>
<gene>
    <name evidence="2" type="ORF">CC85DRAFT_267432</name>
</gene>
<dbReference type="Proteomes" id="UP000053611">
    <property type="component" value="Unassembled WGS sequence"/>
</dbReference>
<protein>
    <submittedName>
        <fullName evidence="2">Uncharacterized protein</fullName>
    </submittedName>
</protein>
<feature type="region of interest" description="Disordered" evidence="1">
    <location>
        <begin position="102"/>
        <end position="140"/>
    </location>
</feature>
<dbReference type="AlphaFoldDB" id="A0A0J0XB58"/>
<feature type="compositionally biased region" description="Low complexity" evidence="1">
    <location>
        <begin position="121"/>
        <end position="131"/>
    </location>
</feature>
<proteinExistence type="predicted"/>
<feature type="region of interest" description="Disordered" evidence="1">
    <location>
        <begin position="1"/>
        <end position="23"/>
    </location>
</feature>
<evidence type="ECO:0000256" key="1">
    <source>
        <dbReference type="SAM" id="MobiDB-lite"/>
    </source>
</evidence>
<keyword evidence="3" id="KW-1185">Reference proteome</keyword>
<dbReference type="EMBL" id="KQ087342">
    <property type="protein sequence ID" value="KLT38280.1"/>
    <property type="molecule type" value="Genomic_DNA"/>
</dbReference>
<dbReference type="GeneID" id="28981660"/>
<feature type="compositionally biased region" description="Polar residues" evidence="1">
    <location>
        <begin position="102"/>
        <end position="118"/>
    </location>
</feature>
<reference evidence="2 3" key="1">
    <citation type="submission" date="2015-03" db="EMBL/GenBank/DDBJ databases">
        <title>Genomics and transcriptomics of the oil-accumulating basidiomycete yeast T. oleaginosus allow insights into substrate utilization and the diverse evolutionary trajectories of mating systems in fungi.</title>
        <authorList>
            <consortium name="DOE Joint Genome Institute"/>
            <person name="Kourist R."/>
            <person name="Kracht O."/>
            <person name="Bracharz F."/>
            <person name="Lipzen A."/>
            <person name="Nolan M."/>
            <person name="Ohm R."/>
            <person name="Grigoriev I."/>
            <person name="Sun S."/>
            <person name="Heitman J."/>
            <person name="Bruck T."/>
            <person name="Nowrousian M."/>
        </authorList>
    </citation>
    <scope>NUCLEOTIDE SEQUENCE [LARGE SCALE GENOMIC DNA]</scope>
    <source>
        <strain evidence="2 3">IBC0246</strain>
    </source>
</reference>
<evidence type="ECO:0000313" key="2">
    <source>
        <dbReference type="EMBL" id="KLT38280.1"/>
    </source>
</evidence>
<accession>A0A0J0XB58</accession>
<feature type="compositionally biased region" description="Low complexity" evidence="1">
    <location>
        <begin position="1"/>
        <end position="18"/>
    </location>
</feature>